<name>A0ACC0MQN2_RHOML</name>
<protein>
    <submittedName>
        <fullName evidence="1">Uncharacterized protein</fullName>
    </submittedName>
</protein>
<dbReference type="EMBL" id="CM046395">
    <property type="protein sequence ID" value="KAI8543210.1"/>
    <property type="molecule type" value="Genomic_DNA"/>
</dbReference>
<evidence type="ECO:0000313" key="1">
    <source>
        <dbReference type="EMBL" id="KAI8543210.1"/>
    </source>
</evidence>
<comment type="caution">
    <text evidence="1">The sequence shown here is derived from an EMBL/GenBank/DDBJ whole genome shotgun (WGS) entry which is preliminary data.</text>
</comment>
<dbReference type="Proteomes" id="UP001062846">
    <property type="component" value="Chromosome 8"/>
</dbReference>
<keyword evidence="2" id="KW-1185">Reference proteome</keyword>
<organism evidence="1 2">
    <name type="scientific">Rhododendron molle</name>
    <name type="common">Chinese azalea</name>
    <name type="synonym">Azalea mollis</name>
    <dbReference type="NCBI Taxonomy" id="49168"/>
    <lineage>
        <taxon>Eukaryota</taxon>
        <taxon>Viridiplantae</taxon>
        <taxon>Streptophyta</taxon>
        <taxon>Embryophyta</taxon>
        <taxon>Tracheophyta</taxon>
        <taxon>Spermatophyta</taxon>
        <taxon>Magnoliopsida</taxon>
        <taxon>eudicotyledons</taxon>
        <taxon>Gunneridae</taxon>
        <taxon>Pentapetalae</taxon>
        <taxon>asterids</taxon>
        <taxon>Ericales</taxon>
        <taxon>Ericaceae</taxon>
        <taxon>Ericoideae</taxon>
        <taxon>Rhodoreae</taxon>
        <taxon>Rhododendron</taxon>
    </lineage>
</organism>
<reference evidence="1" key="1">
    <citation type="submission" date="2022-02" db="EMBL/GenBank/DDBJ databases">
        <title>Plant Genome Project.</title>
        <authorList>
            <person name="Zhang R.-G."/>
        </authorList>
    </citation>
    <scope>NUCLEOTIDE SEQUENCE</scope>
    <source>
        <strain evidence="1">AT1</strain>
    </source>
</reference>
<proteinExistence type="predicted"/>
<gene>
    <name evidence="1" type="ORF">RHMOL_Rhmol08G0199600</name>
</gene>
<sequence>MSIPREMHHPPPPLSSLSLSIQTSNRALSLSDAISSLWSQVWPVISSHPSLFLALSLPPRTEPRLHSFLHLSDAVLRDADKKIERNKEVGPLAGSFGCRTCRRRSGLGFWKGIGPFDAVGVRKLRESGAIIFGKTNLDDFGIESTTEGAFITRRNAKSGHPIVMRFFIVGIVIMKQRVQIMILFLMEYSYFIPKAGKELCDAKYAKVSSRALENQIAELVSQTNIEEQECQVELNACNQIQLFGFCWNNGRTNFRQATFSRKFLLINHLKKMLVAATSTLSQKKPEAAIRTWS</sequence>
<accession>A0ACC0MQN2</accession>
<evidence type="ECO:0000313" key="2">
    <source>
        <dbReference type="Proteomes" id="UP001062846"/>
    </source>
</evidence>